<accession>A0AA35LEF2</accession>
<sequence length="99" mass="10787">MRLLPLLRKKRLDLIPTGTEASNFCQDFSQTFEIPIPAALSACVEGQEKVPELSCLQMSHPPSKQGPIPCVFGGGGRRGCQPVQTTLDSVELPSWSCKM</sequence>
<evidence type="ECO:0000313" key="1">
    <source>
        <dbReference type="EMBL" id="CAI5794629.1"/>
    </source>
</evidence>
<evidence type="ECO:0000313" key="2">
    <source>
        <dbReference type="Proteomes" id="UP001178461"/>
    </source>
</evidence>
<gene>
    <name evidence="1" type="ORF">PODLI_1B021783</name>
</gene>
<dbReference type="EMBL" id="OX395141">
    <property type="protein sequence ID" value="CAI5794629.1"/>
    <property type="molecule type" value="Genomic_DNA"/>
</dbReference>
<dbReference type="Proteomes" id="UP001178461">
    <property type="component" value="Chromosome 15"/>
</dbReference>
<dbReference type="AlphaFoldDB" id="A0AA35LEF2"/>
<proteinExistence type="predicted"/>
<protein>
    <submittedName>
        <fullName evidence="1">Uncharacterized protein</fullName>
    </submittedName>
</protein>
<organism evidence="1 2">
    <name type="scientific">Podarcis lilfordi</name>
    <name type="common">Lilford's wall lizard</name>
    <dbReference type="NCBI Taxonomy" id="74358"/>
    <lineage>
        <taxon>Eukaryota</taxon>
        <taxon>Metazoa</taxon>
        <taxon>Chordata</taxon>
        <taxon>Craniata</taxon>
        <taxon>Vertebrata</taxon>
        <taxon>Euteleostomi</taxon>
        <taxon>Lepidosauria</taxon>
        <taxon>Squamata</taxon>
        <taxon>Bifurcata</taxon>
        <taxon>Unidentata</taxon>
        <taxon>Episquamata</taxon>
        <taxon>Laterata</taxon>
        <taxon>Lacertibaenia</taxon>
        <taxon>Lacertidae</taxon>
        <taxon>Podarcis</taxon>
    </lineage>
</organism>
<name>A0AA35LEF2_9SAUR</name>
<reference evidence="1" key="1">
    <citation type="submission" date="2022-12" db="EMBL/GenBank/DDBJ databases">
        <authorList>
            <person name="Alioto T."/>
            <person name="Alioto T."/>
            <person name="Gomez Garrido J."/>
        </authorList>
    </citation>
    <scope>NUCLEOTIDE SEQUENCE</scope>
</reference>
<keyword evidence="2" id="KW-1185">Reference proteome</keyword>